<sequence length="379" mass="42090">MPSRHLEVTEHPKVYWWVTIGYAIANVLILLFALFYLADIPIQTFMGAQWDVQELVYFLLALWFVLSFGYVRTEDIAAMTLFGSGVKNIYQPGLKFAIFGLLKITRYPRGIIQEQYPDEPAYVQHTDDKEPLQKITVDGKERYMVRPVRIVSGGPKRKGAAFDPSKENILESQMTMDVSWYTRYRIANPLCFLSVIGTIAEARKQMRDTSQRVLSEEFAKRTPAQIIGHLEEINKRLDKETAEATSSWGIDFDESSVFSPDLSHDLAIGLRNVPLSKAQAVQTRVTADAERYRLTEEGLGTAAARKAYLTAEGDGMQEIAKKLGVDGADVLAAETAKKTVGESDLVLGADGLAQALGGLMTAGHAFKRGKEKKAGSEES</sequence>
<organism evidence="3 4">
    <name type="scientific">Candidatus Kaiserbacteria bacterium CG10_big_fil_rev_8_21_14_0_10_49_17</name>
    <dbReference type="NCBI Taxonomy" id="1974609"/>
    <lineage>
        <taxon>Bacteria</taxon>
        <taxon>Candidatus Kaiseribacteriota</taxon>
    </lineage>
</organism>
<name>A0A2M6WDK8_9BACT</name>
<proteinExistence type="predicted"/>
<dbReference type="Gene3D" id="3.30.479.30">
    <property type="entry name" value="Band 7 domain"/>
    <property type="match status" value="1"/>
</dbReference>
<feature type="transmembrane region" description="Helical" evidence="1">
    <location>
        <begin position="14"/>
        <end position="38"/>
    </location>
</feature>
<evidence type="ECO:0000313" key="3">
    <source>
        <dbReference type="EMBL" id="PIT90866.1"/>
    </source>
</evidence>
<evidence type="ECO:0000259" key="2">
    <source>
        <dbReference type="Pfam" id="PF01145"/>
    </source>
</evidence>
<evidence type="ECO:0000313" key="4">
    <source>
        <dbReference type="Proteomes" id="UP000228809"/>
    </source>
</evidence>
<feature type="transmembrane region" description="Helical" evidence="1">
    <location>
        <begin position="50"/>
        <end position="71"/>
    </location>
</feature>
<comment type="caution">
    <text evidence="3">The sequence shown here is derived from an EMBL/GenBank/DDBJ whole genome shotgun (WGS) entry which is preliminary data.</text>
</comment>
<dbReference type="AlphaFoldDB" id="A0A2M6WDK8"/>
<gene>
    <name evidence="3" type="ORF">COU17_03400</name>
</gene>
<evidence type="ECO:0000256" key="1">
    <source>
        <dbReference type="SAM" id="Phobius"/>
    </source>
</evidence>
<keyword evidence="1" id="KW-0812">Transmembrane</keyword>
<feature type="domain" description="Band 7" evidence="2">
    <location>
        <begin position="76"/>
        <end position="287"/>
    </location>
</feature>
<dbReference type="Proteomes" id="UP000228809">
    <property type="component" value="Unassembled WGS sequence"/>
</dbReference>
<protein>
    <recommendedName>
        <fullName evidence="2">Band 7 domain-containing protein</fullName>
    </recommendedName>
</protein>
<dbReference type="InterPro" id="IPR036013">
    <property type="entry name" value="Band_7/SPFH_dom_sf"/>
</dbReference>
<dbReference type="InterPro" id="IPR001107">
    <property type="entry name" value="Band_7"/>
</dbReference>
<keyword evidence="1" id="KW-1133">Transmembrane helix</keyword>
<dbReference type="EMBL" id="PFBJ01000019">
    <property type="protein sequence ID" value="PIT90866.1"/>
    <property type="molecule type" value="Genomic_DNA"/>
</dbReference>
<accession>A0A2M6WDK8</accession>
<reference evidence="4" key="1">
    <citation type="submission" date="2017-09" db="EMBL/GenBank/DDBJ databases">
        <title>Depth-based differentiation of microbial function through sediment-hosted aquifers and enrichment of novel symbionts in the deep terrestrial subsurface.</title>
        <authorList>
            <person name="Probst A.J."/>
            <person name="Ladd B."/>
            <person name="Jarett J.K."/>
            <person name="Geller-Mcgrath D.E."/>
            <person name="Sieber C.M.K."/>
            <person name="Emerson J.B."/>
            <person name="Anantharaman K."/>
            <person name="Thomas B.C."/>
            <person name="Malmstrom R."/>
            <person name="Stieglmeier M."/>
            <person name="Klingl A."/>
            <person name="Woyke T."/>
            <person name="Ryan C.M."/>
            <person name="Banfield J.F."/>
        </authorList>
    </citation>
    <scope>NUCLEOTIDE SEQUENCE [LARGE SCALE GENOMIC DNA]</scope>
</reference>
<keyword evidence="1" id="KW-0472">Membrane</keyword>
<dbReference type="Pfam" id="PF01145">
    <property type="entry name" value="Band_7"/>
    <property type="match status" value="1"/>
</dbReference>
<dbReference type="SUPFAM" id="SSF117892">
    <property type="entry name" value="Band 7/SPFH domain"/>
    <property type="match status" value="1"/>
</dbReference>